<keyword evidence="3" id="KW-1185">Reference proteome</keyword>
<dbReference type="Proteomes" id="UP000887578">
    <property type="component" value="Unplaced"/>
</dbReference>
<feature type="domain" description="C-type lectin" evidence="2">
    <location>
        <begin position="1"/>
        <end position="55"/>
    </location>
</feature>
<dbReference type="AlphaFoldDB" id="A0A914PZG0"/>
<evidence type="ECO:0000313" key="3">
    <source>
        <dbReference type="Proteomes" id="UP000887578"/>
    </source>
</evidence>
<dbReference type="SMART" id="SM00034">
    <property type="entry name" value="CLECT"/>
    <property type="match status" value="1"/>
</dbReference>
<name>A0A914PZG0_9BILA</name>
<dbReference type="InterPro" id="IPR050111">
    <property type="entry name" value="C-type_lectin/snaclec_domain"/>
</dbReference>
<keyword evidence="1" id="KW-1015">Disulfide bond</keyword>
<dbReference type="SUPFAM" id="SSF56436">
    <property type="entry name" value="C-type lectin-like"/>
    <property type="match status" value="2"/>
</dbReference>
<evidence type="ECO:0000259" key="2">
    <source>
        <dbReference type="PROSITE" id="PS50041"/>
    </source>
</evidence>
<reference evidence="4" key="1">
    <citation type="submission" date="2022-11" db="UniProtKB">
        <authorList>
            <consortium name="WormBaseParasite"/>
        </authorList>
    </citation>
    <scope>IDENTIFICATION</scope>
</reference>
<dbReference type="InterPro" id="IPR001304">
    <property type="entry name" value="C-type_lectin-like"/>
</dbReference>
<dbReference type="PROSITE" id="PS00615">
    <property type="entry name" value="C_TYPE_LECTIN_1"/>
    <property type="match status" value="1"/>
</dbReference>
<dbReference type="WBParaSite" id="PDA_v2.g21881.t1">
    <property type="protein sequence ID" value="PDA_v2.g21881.t1"/>
    <property type="gene ID" value="PDA_v2.g21881"/>
</dbReference>
<organism evidence="3 4">
    <name type="scientific">Panagrolaimus davidi</name>
    <dbReference type="NCBI Taxonomy" id="227884"/>
    <lineage>
        <taxon>Eukaryota</taxon>
        <taxon>Metazoa</taxon>
        <taxon>Ecdysozoa</taxon>
        <taxon>Nematoda</taxon>
        <taxon>Chromadorea</taxon>
        <taxon>Rhabditida</taxon>
        <taxon>Tylenchina</taxon>
        <taxon>Panagrolaimomorpha</taxon>
        <taxon>Panagrolaimoidea</taxon>
        <taxon>Panagrolaimidae</taxon>
        <taxon>Panagrolaimus</taxon>
    </lineage>
</organism>
<evidence type="ECO:0000256" key="1">
    <source>
        <dbReference type="ARBA" id="ARBA00023157"/>
    </source>
</evidence>
<feature type="domain" description="C-type lectin" evidence="2">
    <location>
        <begin position="81"/>
        <end position="172"/>
    </location>
</feature>
<dbReference type="InterPro" id="IPR018378">
    <property type="entry name" value="C-type_lectin_CS"/>
</dbReference>
<sequence>MHEAWNWIDGTPLDYVDWDKGQPNKSLGCDCGCIELQRGTWMSKNCDDPKPFVCRMSMSLEPVTTPKPKNQCPETWTYHSSTEACYKVYTQDTNWTYAENFCFLKAGAHLVSIHSLEENAFVTNLIPFDPNNHKCNTFALAWIGLFSVTQQETWQWTDNSPFNYSLWAPGKPPGLLVLLS</sequence>
<evidence type="ECO:0000313" key="4">
    <source>
        <dbReference type="WBParaSite" id="PDA_v2.g21881.t1"/>
    </source>
</evidence>
<dbReference type="PANTHER" id="PTHR22803">
    <property type="entry name" value="MANNOSE, PHOSPHOLIPASE, LECTIN RECEPTOR RELATED"/>
    <property type="match status" value="1"/>
</dbReference>
<accession>A0A914PZG0</accession>
<dbReference type="InterPro" id="IPR016187">
    <property type="entry name" value="CTDL_fold"/>
</dbReference>
<dbReference type="InterPro" id="IPR016186">
    <property type="entry name" value="C-type_lectin-like/link_sf"/>
</dbReference>
<dbReference type="PROSITE" id="PS50041">
    <property type="entry name" value="C_TYPE_LECTIN_2"/>
    <property type="match status" value="2"/>
</dbReference>
<proteinExistence type="predicted"/>
<protein>
    <submittedName>
        <fullName evidence="4">C-type lectin domain-containing protein</fullName>
    </submittedName>
</protein>
<dbReference type="Pfam" id="PF00059">
    <property type="entry name" value="Lectin_C"/>
    <property type="match status" value="2"/>
</dbReference>
<dbReference type="Gene3D" id="3.10.100.10">
    <property type="entry name" value="Mannose-Binding Protein A, subunit A"/>
    <property type="match status" value="2"/>
</dbReference>
<dbReference type="CDD" id="cd00037">
    <property type="entry name" value="CLECT"/>
    <property type="match status" value="1"/>
</dbReference>